<organism evidence="8">
    <name type="scientific">Cannabis sativa</name>
    <name type="common">Hemp</name>
    <name type="synonym">Marijuana</name>
    <dbReference type="NCBI Taxonomy" id="3483"/>
    <lineage>
        <taxon>Eukaryota</taxon>
        <taxon>Viridiplantae</taxon>
        <taxon>Streptophyta</taxon>
        <taxon>Embryophyta</taxon>
        <taxon>Tracheophyta</taxon>
        <taxon>Spermatophyta</taxon>
        <taxon>Magnoliopsida</taxon>
        <taxon>eudicotyledons</taxon>
        <taxon>Gunneridae</taxon>
        <taxon>Pentapetalae</taxon>
        <taxon>rosids</taxon>
        <taxon>fabids</taxon>
        <taxon>Rosales</taxon>
        <taxon>Cannabaceae</taxon>
        <taxon>Cannabis</taxon>
    </lineage>
</organism>
<evidence type="ECO:0000256" key="3">
    <source>
        <dbReference type="ARBA" id="ARBA00022723"/>
    </source>
</evidence>
<dbReference type="SFLD" id="SFLDG01019">
    <property type="entry name" value="Terpene_Cyclase_Like_1_C_Termi"/>
    <property type="match status" value="1"/>
</dbReference>
<name>A0A7D5I2Z7_CANSA</name>
<keyword evidence="5" id="KW-0456">Lyase</keyword>
<keyword evidence="3" id="KW-0479">Metal-binding</keyword>
<evidence type="ECO:0000256" key="5">
    <source>
        <dbReference type="ARBA" id="ARBA00023239"/>
    </source>
</evidence>
<evidence type="ECO:0000313" key="8">
    <source>
        <dbReference type="EMBL" id="QLC36836.1"/>
    </source>
</evidence>
<evidence type="ECO:0000259" key="7">
    <source>
        <dbReference type="Pfam" id="PF03936"/>
    </source>
</evidence>
<keyword evidence="4" id="KW-0460">Magnesium</keyword>
<dbReference type="Gene3D" id="1.50.10.130">
    <property type="entry name" value="Terpene synthase, N-terminal domain"/>
    <property type="match status" value="1"/>
</dbReference>
<dbReference type="Pfam" id="PF03936">
    <property type="entry name" value="Terpene_synth_C"/>
    <property type="match status" value="1"/>
</dbReference>
<dbReference type="CDD" id="cd00684">
    <property type="entry name" value="Terpene_cyclase_plant_C1"/>
    <property type="match status" value="1"/>
</dbReference>
<feature type="domain" description="Terpene synthase metal-binding" evidence="7">
    <location>
        <begin position="313"/>
        <end position="552"/>
    </location>
</feature>
<dbReference type="GO" id="GO:0016102">
    <property type="term" value="P:diterpenoid biosynthetic process"/>
    <property type="evidence" value="ECO:0007669"/>
    <property type="project" value="InterPro"/>
</dbReference>
<dbReference type="InterPro" id="IPR008930">
    <property type="entry name" value="Terpenoid_cyclase/PrenylTrfase"/>
</dbReference>
<protein>
    <submittedName>
        <fullName evidence="8">Terpene synthase 36</fullName>
    </submittedName>
</protein>
<dbReference type="GO" id="GO:0000287">
    <property type="term" value="F:magnesium ion binding"/>
    <property type="evidence" value="ECO:0007669"/>
    <property type="project" value="InterPro"/>
</dbReference>
<proteinExistence type="evidence at transcript level"/>
<dbReference type="InterPro" id="IPR034741">
    <property type="entry name" value="Terpene_cyclase-like_1_C"/>
</dbReference>
<dbReference type="InterPro" id="IPR050148">
    <property type="entry name" value="Terpene_synthase-like"/>
</dbReference>
<dbReference type="FunFam" id="1.50.10.130:FF:000001">
    <property type="entry name" value="Isoprene synthase, chloroplastic"/>
    <property type="match status" value="1"/>
</dbReference>
<dbReference type="InterPro" id="IPR001906">
    <property type="entry name" value="Terpene_synth_N"/>
</dbReference>
<dbReference type="InterPro" id="IPR005630">
    <property type="entry name" value="Terpene_synthase_metal-bd"/>
</dbReference>
<evidence type="ECO:0000256" key="2">
    <source>
        <dbReference type="ARBA" id="ARBA00004721"/>
    </source>
</evidence>
<dbReference type="InterPro" id="IPR036965">
    <property type="entry name" value="Terpene_synth_N_sf"/>
</dbReference>
<dbReference type="SUPFAM" id="SSF48576">
    <property type="entry name" value="Terpenoid synthases"/>
    <property type="match status" value="1"/>
</dbReference>
<dbReference type="SUPFAM" id="SSF48239">
    <property type="entry name" value="Terpenoid cyclases/Protein prenyltransferases"/>
    <property type="match status" value="1"/>
</dbReference>
<dbReference type="Pfam" id="PF01397">
    <property type="entry name" value="Terpene_synth"/>
    <property type="match status" value="1"/>
</dbReference>
<dbReference type="PANTHER" id="PTHR31225">
    <property type="entry name" value="OS04G0344100 PROTEIN-RELATED"/>
    <property type="match status" value="1"/>
</dbReference>
<sequence>MQCLAVPSSSPVPVRLITPKKCTNYNYNFVSSTTRSRLSRSSACYPIQCTVVDSSNPIIDRRSGNYEPSIWSFDYIQSLTSQYEREPYRSRVKEIEGDVKRMLVEMENSLAQLELIDTLQRLGVSYRFENEISTILKEKYANVNNPNYNLYAIALEFRLLRQHGYAVPQEIFNHFKDETGKFKANIISDDIMGVLALYEASFYEKKGESILEEARIFTTKYLENYTIMISQEKKLMIDNDYDYDYNFEVVNHALELPLHWRTTRIEAKWFIDAYEKKQDMNPILLEFAKLDFNMIQSTHHDDLKHIFRWWRHTKLGEKLNFARDRLMECFLWKVGVRFEPKFSYFRKTTAKLYELITLIDDIYDVYGTLDELELFTKAVERWDVTMINELPEYMKMPFLVLHNTINEIVFEILRDKDISINIQYLKKTWIDMCRGFLQEAKWYYSGYTPTLEEYIENGWISVGAPVLIVHAYFSHSNNNKEIFECLEHSYYPTIIHHCAIILRLSNDLATSSEELERGDAPASIQCYMQEKNVSEKEAREHIKVLISEAWKEMNNSESDDGLIYPISLIEDAKNFARMGLFMYQHGDGHSSQDNRSKERISSLIIKPIPIDT</sequence>
<dbReference type="SFLD" id="SFLDS00005">
    <property type="entry name" value="Isoprenoid_Synthase_Type_I"/>
    <property type="match status" value="1"/>
</dbReference>
<reference evidence="8" key="1">
    <citation type="journal article" date="2020" name="Plant Physiol.">
        <title>Terpene Synthases and Terpene Variation in Cannabis sativa.</title>
        <authorList>
            <person name="Booth J.K."/>
            <person name="Yuen M.M.S."/>
            <person name="Jancsik S."/>
            <person name="Madilao L."/>
            <person name="Page J."/>
            <person name="Bohlmann J."/>
        </authorList>
    </citation>
    <scope>NUCLEOTIDE SEQUENCE</scope>
</reference>
<evidence type="ECO:0000256" key="4">
    <source>
        <dbReference type="ARBA" id="ARBA00022842"/>
    </source>
</evidence>
<reference evidence="8" key="2">
    <citation type="submission" date="2020-01" db="EMBL/GenBank/DDBJ databases">
        <authorList>
            <person name="Booth J."/>
            <person name="Bohlmann J."/>
        </authorList>
    </citation>
    <scope>NUCLEOTIDE SEQUENCE</scope>
</reference>
<dbReference type="InterPro" id="IPR044814">
    <property type="entry name" value="Terpene_cyclase_plant_C1"/>
</dbReference>
<comment type="pathway">
    <text evidence="2">Secondary metabolite biosynthesis; terpenoid biosynthesis.</text>
</comment>
<dbReference type="Gene3D" id="1.10.600.10">
    <property type="entry name" value="Farnesyl Diphosphate Synthase"/>
    <property type="match status" value="1"/>
</dbReference>
<dbReference type="GO" id="GO:0010333">
    <property type="term" value="F:terpene synthase activity"/>
    <property type="evidence" value="ECO:0007669"/>
    <property type="project" value="InterPro"/>
</dbReference>
<dbReference type="AlphaFoldDB" id="A0A7D5I2Z7"/>
<dbReference type="PANTHER" id="PTHR31225:SF244">
    <property type="entry name" value="1,8-CINEOLE SYNTHASE 1, CHLOROPLASTIC-RELATED"/>
    <property type="match status" value="1"/>
</dbReference>
<dbReference type="EMBL" id="MN967471">
    <property type="protein sequence ID" value="QLC36836.1"/>
    <property type="molecule type" value="mRNA"/>
</dbReference>
<evidence type="ECO:0000259" key="6">
    <source>
        <dbReference type="Pfam" id="PF01397"/>
    </source>
</evidence>
<feature type="domain" description="Terpene synthase N-terminal" evidence="6">
    <location>
        <begin position="71"/>
        <end position="226"/>
    </location>
</feature>
<dbReference type="FunFam" id="1.10.600.10:FF:000007">
    <property type="entry name" value="Isoprene synthase, chloroplastic"/>
    <property type="match status" value="1"/>
</dbReference>
<accession>A0A7D5I2Z7</accession>
<evidence type="ECO:0000256" key="1">
    <source>
        <dbReference type="ARBA" id="ARBA00001946"/>
    </source>
</evidence>
<dbReference type="InterPro" id="IPR008949">
    <property type="entry name" value="Isoprenoid_synthase_dom_sf"/>
</dbReference>
<comment type="cofactor">
    <cofactor evidence="1">
        <name>Mg(2+)</name>
        <dbReference type="ChEBI" id="CHEBI:18420"/>
    </cofactor>
</comment>